<accession>A0A2S2CKK1</accession>
<dbReference type="RefSeq" id="WP_109323867.1">
    <property type="nucleotide sequence ID" value="NZ_CP029352.1"/>
</dbReference>
<dbReference type="OrthoDB" id="7258959at2"/>
<evidence type="ECO:0008006" key="3">
    <source>
        <dbReference type="Google" id="ProtNLM"/>
    </source>
</evidence>
<sequence length="189" mass="20325">MLTTLAKVKAELQSPDADDALLTTLIEQASATIETFCGRSFAAAAGTETIRLDRWRERLILDRTPVVSVASVVLNGQALDPASYEVENSGSGFLLRLDASSCSIGWPVGRVVVTYTAGYSATPPDVERCCIDMVKLSYFSRSRDPLLRSEDVQDVVSKTWTAVPSVETLGGLPADIAGRLSGYRMVSFG</sequence>
<dbReference type="AlphaFoldDB" id="A0A2S2CKK1"/>
<protein>
    <recommendedName>
        <fullName evidence="3">Phage gp6-like head-tail connector protein</fullName>
    </recommendedName>
</protein>
<reference evidence="2" key="1">
    <citation type="submission" date="2018-05" db="EMBL/GenBank/DDBJ databases">
        <title>Azospirillum thermophila sp. nov., a novel isolated from hot spring.</title>
        <authorList>
            <person name="Zhao Z."/>
        </authorList>
    </citation>
    <scope>NUCLEOTIDE SEQUENCE [LARGE SCALE GENOMIC DNA]</scope>
    <source>
        <strain evidence="2">CFH 70021</strain>
    </source>
</reference>
<keyword evidence="2" id="KW-1185">Reference proteome</keyword>
<dbReference type="Pfam" id="PF05135">
    <property type="entry name" value="Phage_connect_1"/>
    <property type="match status" value="1"/>
</dbReference>
<proteinExistence type="predicted"/>
<dbReference type="Gene3D" id="1.10.3230.30">
    <property type="entry name" value="Phage gp6-like head-tail connector protein"/>
    <property type="match status" value="1"/>
</dbReference>
<dbReference type="KEGG" id="azz:DEW08_01505"/>
<name>A0A2S2CKK1_9PROT</name>
<dbReference type="InterPro" id="IPR021146">
    <property type="entry name" value="Phage_gp6-like_head-tail"/>
</dbReference>
<dbReference type="EMBL" id="CP029352">
    <property type="protein sequence ID" value="AWK85033.1"/>
    <property type="molecule type" value="Genomic_DNA"/>
</dbReference>
<dbReference type="CDD" id="cd08054">
    <property type="entry name" value="gp6"/>
    <property type="match status" value="1"/>
</dbReference>
<organism evidence="1 2">
    <name type="scientific">Azospirillum thermophilum</name>
    <dbReference type="NCBI Taxonomy" id="2202148"/>
    <lineage>
        <taxon>Bacteria</taxon>
        <taxon>Pseudomonadati</taxon>
        <taxon>Pseudomonadota</taxon>
        <taxon>Alphaproteobacteria</taxon>
        <taxon>Rhodospirillales</taxon>
        <taxon>Azospirillaceae</taxon>
        <taxon>Azospirillum</taxon>
    </lineage>
</organism>
<gene>
    <name evidence="1" type="ORF">DEW08_01505</name>
</gene>
<evidence type="ECO:0000313" key="2">
    <source>
        <dbReference type="Proteomes" id="UP000245629"/>
    </source>
</evidence>
<evidence type="ECO:0000313" key="1">
    <source>
        <dbReference type="EMBL" id="AWK85033.1"/>
    </source>
</evidence>
<dbReference type="Proteomes" id="UP000245629">
    <property type="component" value="Chromosome 1"/>
</dbReference>